<dbReference type="STRING" id="479431.Namu_1300"/>
<dbReference type="EMBL" id="CP001737">
    <property type="protein sequence ID" value="ACV77703.1"/>
    <property type="molecule type" value="Genomic_DNA"/>
</dbReference>
<gene>
    <name evidence="1" type="ordered locus">Namu_1300</name>
</gene>
<dbReference type="KEGG" id="nml:Namu_1300"/>
<dbReference type="InterPro" id="IPR010349">
    <property type="entry name" value="Asparaginase_II"/>
</dbReference>
<dbReference type="PANTHER" id="PTHR42110:SF1">
    <property type="entry name" value="L-ASPARAGINASE, PUTATIVE (AFU_ORTHOLOGUE AFUA_3G11890)-RELATED"/>
    <property type="match status" value="1"/>
</dbReference>
<name>C8XDN9_NAKMY</name>
<dbReference type="eggNOG" id="COG4448">
    <property type="taxonomic scope" value="Bacteria"/>
</dbReference>
<dbReference type="InParanoid" id="C8XDN9"/>
<accession>C8XDN9</accession>
<sequence length="342" mass="35279">MIAPTQVGSSASTLAAEPAGGDVELARVYRSGLHEGTHVGALVVLDRDASVLWHRGDVSRPVFHRSCAKPFQAVAMLEAGLTLATPDLALAAASHAGEPEHVARVLAMLDEAGLTEHDLTCPLDLPGNQAARDEVIRAGGGPRRVYMNCSGKHAAMLTTCLRAGWPTADLLDPAHPLQRRIRATIERITGSLTHDIVGVDGCGAPVFATDLVGLARGFRTLVSAAPGSRERAVADAMRQHPQLVGGSSSGDTLLMTRVPGMLVKLGADGVQAFALPDGRAVAFKIADGGERARLPLIRAALDFLGVPTDVVPGAPGAPFADAVIRGGGRPVGSVVAAPTLFG</sequence>
<proteinExistence type="predicted"/>
<keyword evidence="2" id="KW-1185">Reference proteome</keyword>
<evidence type="ECO:0000313" key="1">
    <source>
        <dbReference type="EMBL" id="ACV77703.1"/>
    </source>
</evidence>
<dbReference type="AlphaFoldDB" id="C8XDN9"/>
<evidence type="ECO:0000313" key="2">
    <source>
        <dbReference type="Proteomes" id="UP000002218"/>
    </source>
</evidence>
<organism evidence="1 2">
    <name type="scientific">Nakamurella multipartita (strain ATCC 700099 / DSM 44233 / CIP 104796 / JCM 9543 / NBRC 105858 / Y-104)</name>
    <name type="common">Microsphaera multipartita</name>
    <dbReference type="NCBI Taxonomy" id="479431"/>
    <lineage>
        <taxon>Bacteria</taxon>
        <taxon>Bacillati</taxon>
        <taxon>Actinomycetota</taxon>
        <taxon>Actinomycetes</taxon>
        <taxon>Nakamurellales</taxon>
        <taxon>Nakamurellaceae</taxon>
        <taxon>Nakamurella</taxon>
    </lineage>
</organism>
<dbReference type="Proteomes" id="UP000002218">
    <property type="component" value="Chromosome"/>
</dbReference>
<reference evidence="1 2" key="2">
    <citation type="journal article" date="2010" name="Stand. Genomic Sci.">
        <title>Complete genome sequence of Nakamurella multipartita type strain (Y-104).</title>
        <authorList>
            <person name="Tice H."/>
            <person name="Mayilraj S."/>
            <person name="Sims D."/>
            <person name="Lapidus A."/>
            <person name="Nolan M."/>
            <person name="Lucas S."/>
            <person name="Glavina Del Rio T."/>
            <person name="Copeland A."/>
            <person name="Cheng J.F."/>
            <person name="Meincke L."/>
            <person name="Bruce D."/>
            <person name="Goodwin L."/>
            <person name="Pitluck S."/>
            <person name="Ivanova N."/>
            <person name="Mavromatis K."/>
            <person name="Ovchinnikova G."/>
            <person name="Pati A."/>
            <person name="Chen A."/>
            <person name="Palaniappan K."/>
            <person name="Land M."/>
            <person name="Hauser L."/>
            <person name="Chang Y.J."/>
            <person name="Jeffries C.D."/>
            <person name="Detter J.C."/>
            <person name="Brettin T."/>
            <person name="Rohde M."/>
            <person name="Goker M."/>
            <person name="Bristow J."/>
            <person name="Eisen J.A."/>
            <person name="Markowitz V."/>
            <person name="Hugenholtz P."/>
            <person name="Kyrpides N.C."/>
            <person name="Klenk H.P."/>
            <person name="Chen F."/>
        </authorList>
    </citation>
    <scope>NUCLEOTIDE SEQUENCE [LARGE SCALE GENOMIC DNA]</scope>
    <source>
        <strain evidence="2">ATCC 700099 / DSM 44233 / CIP 104796 / JCM 9543 / NBRC 105858 / Y-104</strain>
    </source>
</reference>
<dbReference type="PANTHER" id="PTHR42110">
    <property type="entry name" value="L-ASPARAGINASE, PUTATIVE (AFU_ORTHOLOGUE AFUA_3G11890)-RELATED"/>
    <property type="match status" value="1"/>
</dbReference>
<dbReference type="RefSeq" id="WP_015746611.1">
    <property type="nucleotide sequence ID" value="NC_013235.1"/>
</dbReference>
<reference evidence="2" key="1">
    <citation type="submission" date="2009-09" db="EMBL/GenBank/DDBJ databases">
        <title>The complete genome of Nakamurella multipartita DSM 44233.</title>
        <authorList>
            <consortium name="US DOE Joint Genome Institute (JGI-PGF)"/>
            <person name="Lucas S."/>
            <person name="Copeland A."/>
            <person name="Lapidus A."/>
            <person name="Glavina del Rio T."/>
            <person name="Dalin E."/>
            <person name="Tice H."/>
            <person name="Bruce D."/>
            <person name="Goodwin L."/>
            <person name="Pitluck S."/>
            <person name="Kyrpides N."/>
            <person name="Mavromatis K."/>
            <person name="Ivanova N."/>
            <person name="Ovchinnikova G."/>
            <person name="Sims D."/>
            <person name="Meincke L."/>
            <person name="Brettin T."/>
            <person name="Detter J.C."/>
            <person name="Han C."/>
            <person name="Larimer F."/>
            <person name="Land M."/>
            <person name="Hauser L."/>
            <person name="Markowitz V."/>
            <person name="Cheng J.-F."/>
            <person name="Hugenholtz P."/>
            <person name="Woyke T."/>
            <person name="Wu D."/>
            <person name="Klenk H.-P."/>
            <person name="Eisen J.A."/>
        </authorList>
    </citation>
    <scope>NUCLEOTIDE SEQUENCE [LARGE SCALE GENOMIC DNA]</scope>
    <source>
        <strain evidence="2">ATCC 700099 / DSM 44233 / CIP 104796 / JCM 9543 / NBRC 105858 / Y-104</strain>
    </source>
</reference>
<dbReference type="HOGENOM" id="CLU_062004_0_0_11"/>
<protein>
    <submittedName>
        <fullName evidence="1">L-asparaginase II</fullName>
    </submittedName>
</protein>
<dbReference type="Pfam" id="PF06089">
    <property type="entry name" value="Asparaginase_II"/>
    <property type="match status" value="1"/>
</dbReference>
<dbReference type="OrthoDB" id="9780674at2"/>